<proteinExistence type="predicted"/>
<dbReference type="Proteomes" id="UP000822142">
    <property type="component" value="Unassembled WGS sequence"/>
</dbReference>
<dbReference type="InterPro" id="IPR011711">
    <property type="entry name" value="GntR_C"/>
</dbReference>
<dbReference type="SUPFAM" id="SSF46785">
    <property type="entry name" value="Winged helix' DNA-binding domain"/>
    <property type="match status" value="1"/>
</dbReference>
<keyword evidence="6" id="KW-1185">Reference proteome</keyword>
<sequence length="231" mass="27383">MPIILSKRIEKENNREYAYRVLRDNIMTLQLLPGTTINEGELAELFHTSRTPIHEAVLMLKEEYLVDVYPQSGSKISRIQLDILKEGYFLRSLIEPELIAHMAGNISSGQAAELRENLDRQKAALHQKDKIDTFFKLDDSFHHLLYQMAGKPRTWYAVKKVSTHYDRIRYLDAIMYHTELKNIYEEHKKIFQILLLGMAPDFEWKNFYDRHLGTYRKGFSEIFEKYPEYFA</sequence>
<dbReference type="Gene3D" id="1.10.10.10">
    <property type="entry name" value="Winged helix-like DNA-binding domain superfamily/Winged helix DNA-binding domain"/>
    <property type="match status" value="1"/>
</dbReference>
<protein>
    <submittedName>
        <fullName evidence="5">GntR family transcriptional regulator</fullName>
    </submittedName>
</protein>
<evidence type="ECO:0000256" key="2">
    <source>
        <dbReference type="ARBA" id="ARBA00023125"/>
    </source>
</evidence>
<keyword evidence="1" id="KW-0805">Transcription regulation</keyword>
<organism evidence="5 6">
    <name type="scientific">Blautia hansenii</name>
    <name type="common">Ruminococcus hansenii</name>
    <dbReference type="NCBI Taxonomy" id="1322"/>
    <lineage>
        <taxon>Bacteria</taxon>
        <taxon>Bacillati</taxon>
        <taxon>Bacillota</taxon>
        <taxon>Clostridia</taxon>
        <taxon>Lachnospirales</taxon>
        <taxon>Lachnospiraceae</taxon>
        <taxon>Blautia</taxon>
    </lineage>
</organism>
<dbReference type="InterPro" id="IPR036390">
    <property type="entry name" value="WH_DNA-bd_sf"/>
</dbReference>
<dbReference type="RefSeq" id="WP_173748738.1">
    <property type="nucleotide sequence ID" value="NZ_JAAITA010000005.1"/>
</dbReference>
<evidence type="ECO:0000256" key="3">
    <source>
        <dbReference type="ARBA" id="ARBA00023163"/>
    </source>
</evidence>
<accession>A0ABX2I5G3</accession>
<reference evidence="5 6" key="1">
    <citation type="journal article" date="2020" name="Cell Host Microbe">
        <title>Functional and Genomic Variation between Human-Derived Isolates of Lachnospiraceae Reveals Inter- and Intra-Species Diversity.</title>
        <authorList>
            <person name="Sorbara M.T."/>
            <person name="Littmann E.R."/>
            <person name="Fontana E."/>
            <person name="Moody T.U."/>
            <person name="Kohout C.E."/>
            <person name="Gjonbalaj M."/>
            <person name="Eaton V."/>
            <person name="Seok R."/>
            <person name="Leiner I.M."/>
            <person name="Pamer E.G."/>
        </authorList>
    </citation>
    <scope>NUCLEOTIDE SEQUENCE [LARGE SCALE GENOMIC DNA]</scope>
    <source>
        <strain evidence="5 6">MSK.15.26</strain>
    </source>
</reference>
<keyword evidence="2" id="KW-0238">DNA-binding</keyword>
<dbReference type="EMBL" id="JAAITA010000005">
    <property type="protein sequence ID" value="NSJ85693.1"/>
    <property type="molecule type" value="Genomic_DNA"/>
</dbReference>
<dbReference type="PROSITE" id="PS50949">
    <property type="entry name" value="HTH_GNTR"/>
    <property type="match status" value="1"/>
</dbReference>
<name>A0ABX2I5G3_BLAHA</name>
<comment type="caution">
    <text evidence="5">The sequence shown here is derived from an EMBL/GenBank/DDBJ whole genome shotgun (WGS) entry which is preliminary data.</text>
</comment>
<dbReference type="SUPFAM" id="SSF48008">
    <property type="entry name" value="GntR ligand-binding domain-like"/>
    <property type="match status" value="1"/>
</dbReference>
<dbReference type="Pfam" id="PF00392">
    <property type="entry name" value="GntR"/>
    <property type="match status" value="1"/>
</dbReference>
<dbReference type="InterPro" id="IPR000524">
    <property type="entry name" value="Tscrpt_reg_HTH_GntR"/>
</dbReference>
<evidence type="ECO:0000313" key="6">
    <source>
        <dbReference type="Proteomes" id="UP000822142"/>
    </source>
</evidence>
<keyword evidence="3" id="KW-0804">Transcription</keyword>
<dbReference type="SMART" id="SM00345">
    <property type="entry name" value="HTH_GNTR"/>
    <property type="match status" value="1"/>
</dbReference>
<dbReference type="InterPro" id="IPR008920">
    <property type="entry name" value="TF_FadR/GntR_C"/>
</dbReference>
<evidence type="ECO:0000313" key="5">
    <source>
        <dbReference type="EMBL" id="NSJ85693.1"/>
    </source>
</evidence>
<feature type="domain" description="HTH gntR-type" evidence="4">
    <location>
        <begin position="12"/>
        <end position="79"/>
    </location>
</feature>
<gene>
    <name evidence="5" type="ORF">G5A70_05805</name>
</gene>
<dbReference type="InterPro" id="IPR036388">
    <property type="entry name" value="WH-like_DNA-bd_sf"/>
</dbReference>
<evidence type="ECO:0000259" key="4">
    <source>
        <dbReference type="PROSITE" id="PS50949"/>
    </source>
</evidence>
<dbReference type="Pfam" id="PF07729">
    <property type="entry name" value="FCD"/>
    <property type="match status" value="1"/>
</dbReference>
<dbReference type="Gene3D" id="1.20.120.530">
    <property type="entry name" value="GntR ligand-binding domain-like"/>
    <property type="match status" value="1"/>
</dbReference>
<dbReference type="SMART" id="SM00895">
    <property type="entry name" value="FCD"/>
    <property type="match status" value="1"/>
</dbReference>
<dbReference type="PANTHER" id="PTHR43537:SF6">
    <property type="entry name" value="HTH-TYPE TRANSCRIPTIONAL REPRESSOR RSPR"/>
    <property type="match status" value="1"/>
</dbReference>
<evidence type="ECO:0000256" key="1">
    <source>
        <dbReference type="ARBA" id="ARBA00023015"/>
    </source>
</evidence>
<dbReference type="PANTHER" id="PTHR43537">
    <property type="entry name" value="TRANSCRIPTIONAL REGULATOR, GNTR FAMILY"/>
    <property type="match status" value="1"/>
</dbReference>